<keyword evidence="2" id="KW-0472">Membrane</keyword>
<dbReference type="Proteomes" id="UP000249354">
    <property type="component" value="Unassembled WGS sequence"/>
</dbReference>
<keyword evidence="2" id="KW-1133">Transmembrane helix</keyword>
<protein>
    <submittedName>
        <fullName evidence="3">Uncharacterized protein</fullName>
    </submittedName>
</protein>
<sequence length="208" mass="23450">MFFEFWKTNRKADNNSQHEFGAESVTAELATTENNMPVKASSAEKQTAEKQSAVEKESSIAEREEAESRKDRLKKQRNSKVECRNPDCTESALWAYDGEFDADGDATVSYLYCLNCGFNFPYFEKFEKAEKKAEDGPNWNAGFVFLVAILFTVIVIKGEQEGQFFNPDASPINNQGESLRSPQSDIVPQGEYPVRILNDAEPFVINNS</sequence>
<evidence type="ECO:0000256" key="1">
    <source>
        <dbReference type="SAM" id="MobiDB-lite"/>
    </source>
</evidence>
<gene>
    <name evidence="3" type="ORF">DCF25_09365</name>
</gene>
<evidence type="ECO:0000313" key="3">
    <source>
        <dbReference type="EMBL" id="PZO18703.1"/>
    </source>
</evidence>
<keyword evidence="2" id="KW-0812">Transmembrane</keyword>
<evidence type="ECO:0000313" key="4">
    <source>
        <dbReference type="Proteomes" id="UP000249354"/>
    </source>
</evidence>
<feature type="region of interest" description="Disordered" evidence="1">
    <location>
        <begin position="28"/>
        <end position="81"/>
    </location>
</feature>
<dbReference type="AlphaFoldDB" id="A0A2W4UCU5"/>
<accession>A0A2W4UCU5</accession>
<comment type="caution">
    <text evidence="3">The sequence shown here is derived from an EMBL/GenBank/DDBJ whole genome shotgun (WGS) entry which is preliminary data.</text>
</comment>
<feature type="transmembrane region" description="Helical" evidence="2">
    <location>
        <begin position="139"/>
        <end position="156"/>
    </location>
</feature>
<name>A0A2W4UCU5_9CYAN</name>
<feature type="compositionally biased region" description="Basic and acidic residues" evidence="1">
    <location>
        <begin position="46"/>
        <end position="70"/>
    </location>
</feature>
<reference evidence="3 4" key="2">
    <citation type="submission" date="2018-06" db="EMBL/GenBank/DDBJ databases">
        <title>Metagenomic assembly of (sub)arctic Cyanobacteria and their associated microbiome from non-axenic cultures.</title>
        <authorList>
            <person name="Baurain D."/>
        </authorList>
    </citation>
    <scope>NUCLEOTIDE SEQUENCE [LARGE SCALE GENOMIC DNA]</scope>
    <source>
        <strain evidence="3">ULC129bin1</strain>
    </source>
</reference>
<evidence type="ECO:0000256" key="2">
    <source>
        <dbReference type="SAM" id="Phobius"/>
    </source>
</evidence>
<dbReference type="EMBL" id="QBMC01000051">
    <property type="protein sequence ID" value="PZO18703.1"/>
    <property type="molecule type" value="Genomic_DNA"/>
</dbReference>
<proteinExistence type="predicted"/>
<reference evidence="4" key="1">
    <citation type="submission" date="2018-04" db="EMBL/GenBank/DDBJ databases">
        <authorList>
            <person name="Cornet L."/>
        </authorList>
    </citation>
    <scope>NUCLEOTIDE SEQUENCE [LARGE SCALE GENOMIC DNA]</scope>
</reference>
<organism evidence="3 4">
    <name type="scientific">Leptolyngbya foveolarum</name>
    <dbReference type="NCBI Taxonomy" id="47253"/>
    <lineage>
        <taxon>Bacteria</taxon>
        <taxon>Bacillati</taxon>
        <taxon>Cyanobacteriota</taxon>
        <taxon>Cyanophyceae</taxon>
        <taxon>Leptolyngbyales</taxon>
        <taxon>Leptolyngbyaceae</taxon>
        <taxon>Leptolyngbya group</taxon>
        <taxon>Leptolyngbya</taxon>
    </lineage>
</organism>